<dbReference type="AlphaFoldDB" id="A0AAD4H2X5"/>
<keyword evidence="3" id="KW-1185">Reference proteome</keyword>
<dbReference type="Proteomes" id="UP001194580">
    <property type="component" value="Unassembled WGS sequence"/>
</dbReference>
<reference evidence="2" key="1">
    <citation type="journal article" date="2020" name="Fungal Divers.">
        <title>Resolving the Mortierellaceae phylogeny through synthesis of multi-gene phylogenetics and phylogenomics.</title>
        <authorList>
            <person name="Vandepol N."/>
            <person name="Liber J."/>
            <person name="Desiro A."/>
            <person name="Na H."/>
            <person name="Kennedy M."/>
            <person name="Barry K."/>
            <person name="Grigoriev I.V."/>
            <person name="Miller A.N."/>
            <person name="O'Donnell K."/>
            <person name="Stajich J.E."/>
            <person name="Bonito G."/>
        </authorList>
    </citation>
    <scope>NUCLEOTIDE SEQUENCE</scope>
    <source>
        <strain evidence="2">NRRL 28262</strain>
    </source>
</reference>
<organism evidence="2 3">
    <name type="scientific">Linnemannia exigua</name>
    <dbReference type="NCBI Taxonomy" id="604196"/>
    <lineage>
        <taxon>Eukaryota</taxon>
        <taxon>Fungi</taxon>
        <taxon>Fungi incertae sedis</taxon>
        <taxon>Mucoromycota</taxon>
        <taxon>Mortierellomycotina</taxon>
        <taxon>Mortierellomycetes</taxon>
        <taxon>Mortierellales</taxon>
        <taxon>Mortierellaceae</taxon>
        <taxon>Linnemannia</taxon>
    </lineage>
</organism>
<feature type="non-terminal residue" evidence="2">
    <location>
        <position position="204"/>
    </location>
</feature>
<name>A0AAD4H2X5_9FUNG</name>
<sequence>GLIQFPTHAPTQIAAPTHRALYAVDSPTGDTISTPNAQVPKASPIDCTQITKYNIFPENLSKPVIKTALPVLQDRVFVQGGLKDSTEIADIVALGPVLNREFYRKLLSNIIKELYDSRILDFDPLQGLIKLIQSTSPGCLNSDDLIKILSVLRTRLEGTHGQSLEQTYRLTLAVSRVLDIMANHEVKDLDRVVEHEPLPIVLSG</sequence>
<dbReference type="EMBL" id="JAAAIL010001233">
    <property type="protein sequence ID" value="KAG0271078.1"/>
    <property type="molecule type" value="Genomic_DNA"/>
</dbReference>
<protein>
    <recommendedName>
        <fullName evidence="1">Arm-like repeat domain-containing protein</fullName>
    </recommendedName>
</protein>
<gene>
    <name evidence="2" type="ORF">BGZ95_001183</name>
</gene>
<evidence type="ECO:0000259" key="1">
    <source>
        <dbReference type="Pfam" id="PF23948"/>
    </source>
</evidence>
<feature type="domain" description="Arm-like repeat" evidence="1">
    <location>
        <begin position="83"/>
        <end position="202"/>
    </location>
</feature>
<accession>A0AAD4H2X5</accession>
<proteinExistence type="predicted"/>
<evidence type="ECO:0000313" key="3">
    <source>
        <dbReference type="Proteomes" id="UP001194580"/>
    </source>
</evidence>
<dbReference type="Pfam" id="PF23948">
    <property type="entry name" value="ARM_5"/>
    <property type="match status" value="1"/>
</dbReference>
<evidence type="ECO:0000313" key="2">
    <source>
        <dbReference type="EMBL" id="KAG0271078.1"/>
    </source>
</evidence>
<dbReference type="InterPro" id="IPR056251">
    <property type="entry name" value="Arm_rpt_dom"/>
</dbReference>
<comment type="caution">
    <text evidence="2">The sequence shown here is derived from an EMBL/GenBank/DDBJ whole genome shotgun (WGS) entry which is preliminary data.</text>
</comment>